<organism evidence="2 3">
    <name type="scientific">Exophiala sideris</name>
    <dbReference type="NCBI Taxonomy" id="1016849"/>
    <lineage>
        <taxon>Eukaryota</taxon>
        <taxon>Fungi</taxon>
        <taxon>Dikarya</taxon>
        <taxon>Ascomycota</taxon>
        <taxon>Pezizomycotina</taxon>
        <taxon>Eurotiomycetes</taxon>
        <taxon>Chaetothyriomycetidae</taxon>
        <taxon>Chaetothyriales</taxon>
        <taxon>Herpotrichiellaceae</taxon>
        <taxon>Exophiala</taxon>
    </lineage>
</organism>
<feature type="region of interest" description="Disordered" evidence="1">
    <location>
        <begin position="444"/>
        <end position="567"/>
    </location>
</feature>
<name>A0A0D1YPY3_9EURO</name>
<feature type="compositionally biased region" description="Acidic residues" evidence="1">
    <location>
        <begin position="520"/>
        <end position="537"/>
    </location>
</feature>
<evidence type="ECO:0000256" key="1">
    <source>
        <dbReference type="SAM" id="MobiDB-lite"/>
    </source>
</evidence>
<accession>A0A0D1YPY3</accession>
<dbReference type="HOGENOM" id="CLU_480607_0_0_1"/>
<dbReference type="AlphaFoldDB" id="A0A0D1YPY3"/>
<evidence type="ECO:0000313" key="3">
    <source>
        <dbReference type="Proteomes" id="UP000053599"/>
    </source>
</evidence>
<evidence type="ECO:0000313" key="2">
    <source>
        <dbReference type="EMBL" id="KIV84852.1"/>
    </source>
</evidence>
<proteinExistence type="predicted"/>
<gene>
    <name evidence="2" type="ORF">PV11_00605</name>
</gene>
<dbReference type="OrthoDB" id="10555559at2759"/>
<dbReference type="Proteomes" id="UP000053599">
    <property type="component" value="Unassembled WGS sequence"/>
</dbReference>
<dbReference type="EMBL" id="KN846951">
    <property type="protein sequence ID" value="KIV84852.1"/>
    <property type="molecule type" value="Genomic_DNA"/>
</dbReference>
<protein>
    <submittedName>
        <fullName evidence="2">Uncharacterized protein</fullName>
    </submittedName>
</protein>
<sequence>MINFKIRDSLREIASLSLEEAALLTASTSMTRVQDQAGLNSGCLDSKPVIAAEDIIAEFENGKAYLQTMAKFVKKLLLDGYELSHAGAAATLSFWTVWHVEYSIDHDQHYLRSICTWDVKKLSYGGLCSHNPITKGLTGYGLSAEALAIKKERRAQQVTAAVRRYLVKEHMLEQLVAHGELKPDHPDAVYVREWRERTRADARRCQKTRKANVKQKLYDREYAQMRRREVAGLYDDDKQKVREELEKLGVTMIEELVEHGDWNIDDPEAIKARKQQKAWMTDDQAVIAKAGESAKVLEQVADGTLEEDDPRVAEARACLTKNAHSHRQRRFILRQYRSEGTEDKEVLADLEKLRKIQTSYYSKRVLINRKNRNLAAMFRQGLLDDKIRKKQDWRRKQRRDLGRLWEQVLQSKMSIKDLGDVSPEGIAKAKDAYEWVLKKRASSDVRTKRRRAREKTFRQQIGIANRKPGSKRNSAPEVDSDDEPLPRPGLRRVVNDTGGGDDDEPPARPRLRRHQTGSESDGESDGENDGDSDDNSDDQPLPPQRTRRTALLRQAQLADDGEDYPSP</sequence>
<reference evidence="2 3" key="1">
    <citation type="submission" date="2015-01" db="EMBL/GenBank/DDBJ databases">
        <title>The Genome Sequence of Exophiala sideris CBS121828.</title>
        <authorList>
            <consortium name="The Broad Institute Genomics Platform"/>
            <person name="Cuomo C."/>
            <person name="de Hoog S."/>
            <person name="Gorbushina A."/>
            <person name="Stielow B."/>
            <person name="Teixiera M."/>
            <person name="Abouelleil A."/>
            <person name="Chapman S.B."/>
            <person name="Priest M."/>
            <person name="Young S.K."/>
            <person name="Wortman J."/>
            <person name="Nusbaum C."/>
            <person name="Birren B."/>
        </authorList>
    </citation>
    <scope>NUCLEOTIDE SEQUENCE [LARGE SCALE GENOMIC DNA]</scope>
    <source>
        <strain evidence="2 3">CBS 121828</strain>
    </source>
</reference>